<protein>
    <submittedName>
        <fullName evidence="2">Uncharacterized protein</fullName>
    </submittedName>
</protein>
<evidence type="ECO:0000256" key="1">
    <source>
        <dbReference type="SAM" id="MobiDB-lite"/>
    </source>
</evidence>
<accession>A0AAD6S382</accession>
<organism evidence="2 3">
    <name type="scientific">Mycena alexandri</name>
    <dbReference type="NCBI Taxonomy" id="1745969"/>
    <lineage>
        <taxon>Eukaryota</taxon>
        <taxon>Fungi</taxon>
        <taxon>Dikarya</taxon>
        <taxon>Basidiomycota</taxon>
        <taxon>Agaricomycotina</taxon>
        <taxon>Agaricomycetes</taxon>
        <taxon>Agaricomycetidae</taxon>
        <taxon>Agaricales</taxon>
        <taxon>Marasmiineae</taxon>
        <taxon>Mycenaceae</taxon>
        <taxon>Mycena</taxon>
    </lineage>
</organism>
<dbReference type="AlphaFoldDB" id="A0AAD6S382"/>
<gene>
    <name evidence="2" type="ORF">C8F04DRAFT_1198055</name>
</gene>
<feature type="region of interest" description="Disordered" evidence="1">
    <location>
        <begin position="143"/>
        <end position="223"/>
    </location>
</feature>
<reference evidence="2" key="1">
    <citation type="submission" date="2023-03" db="EMBL/GenBank/DDBJ databases">
        <title>Massive genome expansion in bonnet fungi (Mycena s.s.) driven by repeated elements and novel gene families across ecological guilds.</title>
        <authorList>
            <consortium name="Lawrence Berkeley National Laboratory"/>
            <person name="Harder C.B."/>
            <person name="Miyauchi S."/>
            <person name="Viragh M."/>
            <person name="Kuo A."/>
            <person name="Thoen E."/>
            <person name="Andreopoulos B."/>
            <person name="Lu D."/>
            <person name="Skrede I."/>
            <person name="Drula E."/>
            <person name="Henrissat B."/>
            <person name="Morin E."/>
            <person name="Kohler A."/>
            <person name="Barry K."/>
            <person name="LaButti K."/>
            <person name="Morin E."/>
            <person name="Salamov A."/>
            <person name="Lipzen A."/>
            <person name="Mereny Z."/>
            <person name="Hegedus B."/>
            <person name="Baldrian P."/>
            <person name="Stursova M."/>
            <person name="Weitz H."/>
            <person name="Taylor A."/>
            <person name="Grigoriev I.V."/>
            <person name="Nagy L.G."/>
            <person name="Martin F."/>
            <person name="Kauserud H."/>
        </authorList>
    </citation>
    <scope>NUCLEOTIDE SEQUENCE</scope>
    <source>
        <strain evidence="2">CBHHK200</strain>
    </source>
</reference>
<evidence type="ECO:0000313" key="3">
    <source>
        <dbReference type="Proteomes" id="UP001218188"/>
    </source>
</evidence>
<proteinExistence type="predicted"/>
<evidence type="ECO:0000313" key="2">
    <source>
        <dbReference type="EMBL" id="KAJ7019120.1"/>
    </source>
</evidence>
<feature type="compositionally biased region" description="Low complexity" evidence="1">
    <location>
        <begin position="434"/>
        <end position="445"/>
    </location>
</feature>
<feature type="compositionally biased region" description="Low complexity" evidence="1">
    <location>
        <begin position="143"/>
        <end position="152"/>
    </location>
</feature>
<dbReference type="EMBL" id="JARJCM010000306">
    <property type="protein sequence ID" value="KAJ7019120.1"/>
    <property type="molecule type" value="Genomic_DNA"/>
</dbReference>
<comment type="caution">
    <text evidence="2">The sequence shown here is derived from an EMBL/GenBank/DDBJ whole genome shotgun (WGS) entry which is preliminary data.</text>
</comment>
<sequence>MPCKPPYYPCPGHESIAAHDACSACNFYPVFAGFMCGTIHELLDCSCQTDGYIDSRQQSFKHYSEVLHWWGDMCAKHHQDGCPAFAPVDSSLNLDPKTHPSSAPCTRINPNILVAAGIRIGPSSSSLALVSVGSSSSLSSVSSLSSASSSSSHAKPTPGGSHLFREVGTAPPPAGSPFSCTGVKKEPLGSPFRASTSAAKNEELSPELSLYGGSPKHVDRRQRETRIREGTLSSEWYSTPMTAESQRDTSYSALSVAPLRERRFVVKSTVELLELAYRQAPGVLEVIKRDYCGALGGTTMLSLEGLSTRGLNSTGGFTALRESYRPYGRASDLRATGSTQVEFRPAGQAKVTAGRPRWSLPLSRPEYNSDQIIKMNPVTNNMEILAGRSLHITKEIREGEAATLTNGSPGGSARRENEFKRSQTVAEGCLWKKGSGITAGSTTSGNQEPTVEEIPTVPLAALP</sequence>
<name>A0AAD6S382_9AGAR</name>
<dbReference type="Proteomes" id="UP001218188">
    <property type="component" value="Unassembled WGS sequence"/>
</dbReference>
<keyword evidence="3" id="KW-1185">Reference proteome</keyword>
<feature type="region of interest" description="Disordered" evidence="1">
    <location>
        <begin position="434"/>
        <end position="463"/>
    </location>
</feature>